<reference evidence="2" key="1">
    <citation type="submission" date="2010-03" db="EMBL/GenBank/DDBJ databases">
        <title>Annotation of Blastomyces dermatitidis strain ATCC 18188.</title>
        <authorList>
            <consortium name="The Broad Institute Genome Sequencing Platform"/>
            <consortium name="Broad Institute Genome Sequencing Center for Infectious Disease."/>
            <person name="Cuomo C."/>
            <person name="Klein B."/>
            <person name="Sullivan T."/>
            <person name="Heitman J."/>
            <person name="Young S."/>
            <person name="Zeng Q."/>
            <person name="Gargeya S."/>
            <person name="Alvarado L."/>
            <person name="Berlin A.M."/>
            <person name="Chapman S.B."/>
            <person name="Chen Z."/>
            <person name="Freedman E."/>
            <person name="Gellesch M."/>
            <person name="Goldberg J."/>
            <person name="Griggs A."/>
            <person name="Gujja S."/>
            <person name="Heilman E."/>
            <person name="Heiman D."/>
            <person name="Howarth C."/>
            <person name="Mehta T."/>
            <person name="Neiman D."/>
            <person name="Pearson M."/>
            <person name="Roberts A."/>
            <person name="Saif S."/>
            <person name="Shea T."/>
            <person name="Shenoy N."/>
            <person name="Sisk P."/>
            <person name="Stolte C."/>
            <person name="Sykes S."/>
            <person name="White J."/>
            <person name="Yandava C."/>
            <person name="Haas B."/>
            <person name="Nusbaum C."/>
            <person name="Birren B."/>
        </authorList>
    </citation>
    <scope>NUCLEOTIDE SEQUENCE [LARGE SCALE GENOMIC DNA]</scope>
    <source>
        <strain evidence="2">ATCC 18188</strain>
    </source>
</reference>
<name>F2TQC7_AJEDA</name>
<dbReference type="HOGENOM" id="CLU_855202_0_0_1"/>
<proteinExistence type="predicted"/>
<feature type="region of interest" description="Disordered" evidence="1">
    <location>
        <begin position="75"/>
        <end position="109"/>
    </location>
</feature>
<sequence>MLSPHANFKPWAPLHLKLLSSYVSHHSCSPAASCSPPSKPHHDSPRSTLPPPKHHLSARPPAEVCMSFSTNARPCTPTASQFQEREISIPPSSTPSSENPKHGPLYPHDPAHLTPNSPQIAAFDTQDLTALLDKLPLLERGAAGPGPSSPSTNSSDGSLEKFFRPLTRPFFPMTGPDRPAGLSDFSGKETALQPRRQTVHILNLLRLCSAVHPTIIKVLRSGLMAGMMMLKWIKTLTSRLVHNCTPPILALEPMHLAPVVWVKAPTAVKLKSLERGVEGLEEQTMKQSQIAFMLSTEEGSFTGLHSHFLSLQLDERLQFLSWLFEGAMASCTLKLNESVQSVVHSDYHEEIEQTQREHSKRRKGH</sequence>
<dbReference type="OrthoDB" id="4188068at2759"/>
<protein>
    <submittedName>
        <fullName evidence="2">Uncharacterized protein</fullName>
    </submittedName>
</protein>
<evidence type="ECO:0000256" key="1">
    <source>
        <dbReference type="SAM" id="MobiDB-lite"/>
    </source>
</evidence>
<organism evidence="2">
    <name type="scientific">Ajellomyces dermatitidis (strain ATCC 18188 / CBS 674.68)</name>
    <name type="common">Blastomyces dermatitidis</name>
    <dbReference type="NCBI Taxonomy" id="653446"/>
    <lineage>
        <taxon>Eukaryota</taxon>
        <taxon>Fungi</taxon>
        <taxon>Dikarya</taxon>
        <taxon>Ascomycota</taxon>
        <taxon>Pezizomycotina</taxon>
        <taxon>Eurotiomycetes</taxon>
        <taxon>Eurotiomycetidae</taxon>
        <taxon>Onygenales</taxon>
        <taxon>Ajellomycetaceae</taxon>
        <taxon>Blastomyces</taxon>
    </lineage>
</organism>
<feature type="region of interest" description="Disordered" evidence="1">
    <location>
        <begin position="139"/>
        <end position="159"/>
    </location>
</feature>
<feature type="region of interest" description="Disordered" evidence="1">
    <location>
        <begin position="30"/>
        <end position="59"/>
    </location>
</feature>
<accession>F2TQC7</accession>
<dbReference type="Proteomes" id="UP000007802">
    <property type="component" value="Unassembled WGS sequence"/>
</dbReference>
<dbReference type="AlphaFoldDB" id="F2TQC7"/>
<gene>
    <name evidence="2" type="ORF">BDDG_08385</name>
</gene>
<feature type="compositionally biased region" description="Low complexity" evidence="1">
    <location>
        <begin position="145"/>
        <end position="157"/>
    </location>
</feature>
<dbReference type="EMBL" id="GG749494">
    <property type="protein sequence ID" value="EGE85440.2"/>
    <property type="molecule type" value="Genomic_DNA"/>
</dbReference>
<feature type="compositionally biased region" description="Low complexity" evidence="1">
    <location>
        <begin position="88"/>
        <end position="97"/>
    </location>
</feature>
<evidence type="ECO:0000313" key="2">
    <source>
        <dbReference type="EMBL" id="EGE85440.2"/>
    </source>
</evidence>